<gene>
    <name evidence="2" type="ORF">BN9_050770</name>
</gene>
<dbReference type="AlphaFoldDB" id="A0A024GD85"/>
<dbReference type="Gene3D" id="2.30.30.140">
    <property type="match status" value="1"/>
</dbReference>
<dbReference type="Proteomes" id="UP000053237">
    <property type="component" value="Unassembled WGS sequence"/>
</dbReference>
<evidence type="ECO:0000313" key="2">
    <source>
        <dbReference type="EMBL" id="CCI44293.1"/>
    </source>
</evidence>
<proteinExistence type="predicted"/>
<protein>
    <recommendedName>
        <fullName evidence="4">Agenet domain-containing protein</fullName>
    </recommendedName>
</protein>
<sequence>MAQREQGLRETNTDNSNDLNRNYRVEDGEESLQIWHVGLHVERSIDNVWFPAVIVGTDQNETYSLQYEDEGIIETEVPKSEMRSESIQISETAPPSLSIHDEDNDCSKQPVVTVHQHGESSTSNGLRGIRWLQVNTR</sequence>
<feature type="region of interest" description="Disordered" evidence="1">
    <location>
        <begin position="1"/>
        <end position="21"/>
    </location>
</feature>
<evidence type="ECO:0000313" key="3">
    <source>
        <dbReference type="Proteomes" id="UP000053237"/>
    </source>
</evidence>
<dbReference type="InParanoid" id="A0A024GD85"/>
<dbReference type="CDD" id="cd20379">
    <property type="entry name" value="Tudor_dTUD-like"/>
    <property type="match status" value="1"/>
</dbReference>
<feature type="compositionally biased region" description="Basic and acidic residues" evidence="1">
    <location>
        <begin position="1"/>
        <end position="12"/>
    </location>
</feature>
<keyword evidence="3" id="KW-1185">Reference proteome</keyword>
<evidence type="ECO:0008006" key="4">
    <source>
        <dbReference type="Google" id="ProtNLM"/>
    </source>
</evidence>
<reference evidence="2 3" key="1">
    <citation type="submission" date="2012-05" db="EMBL/GenBank/DDBJ databases">
        <title>Recombination and specialization in a pathogen metapopulation.</title>
        <authorList>
            <person name="Gardiner A."/>
            <person name="Kemen E."/>
            <person name="Schultz-Larsen T."/>
            <person name="MacLean D."/>
            <person name="Van Oosterhout C."/>
            <person name="Jones J.D.G."/>
        </authorList>
    </citation>
    <scope>NUCLEOTIDE SEQUENCE [LARGE SCALE GENOMIC DNA]</scope>
    <source>
        <strain evidence="2 3">Ac Nc2</strain>
    </source>
</reference>
<dbReference type="OrthoDB" id="58637at2759"/>
<dbReference type="EMBL" id="CAIX01000066">
    <property type="protein sequence ID" value="CCI44293.1"/>
    <property type="molecule type" value="Genomic_DNA"/>
</dbReference>
<accession>A0A024GD85</accession>
<comment type="caution">
    <text evidence="2">The sequence shown here is derived from an EMBL/GenBank/DDBJ whole genome shotgun (WGS) entry which is preliminary data.</text>
</comment>
<feature type="region of interest" description="Disordered" evidence="1">
    <location>
        <begin position="79"/>
        <end position="105"/>
    </location>
</feature>
<feature type="compositionally biased region" description="Polar residues" evidence="1">
    <location>
        <begin position="85"/>
        <end position="95"/>
    </location>
</feature>
<name>A0A024GD85_9STRA</name>
<evidence type="ECO:0000256" key="1">
    <source>
        <dbReference type="SAM" id="MobiDB-lite"/>
    </source>
</evidence>
<organism evidence="2 3">
    <name type="scientific">Albugo candida</name>
    <dbReference type="NCBI Taxonomy" id="65357"/>
    <lineage>
        <taxon>Eukaryota</taxon>
        <taxon>Sar</taxon>
        <taxon>Stramenopiles</taxon>
        <taxon>Oomycota</taxon>
        <taxon>Peronosporomycetes</taxon>
        <taxon>Albuginales</taxon>
        <taxon>Albuginaceae</taxon>
        <taxon>Albugo</taxon>
    </lineage>
</organism>